<dbReference type="EMBL" id="CP061723">
    <property type="protein sequence ID" value="QOD00442.1"/>
    <property type="molecule type" value="Genomic_DNA"/>
</dbReference>
<dbReference type="RefSeq" id="WP_191087638.1">
    <property type="nucleotide sequence ID" value="NZ_CP061723.1"/>
</dbReference>
<protein>
    <submittedName>
        <fullName evidence="2">AAA family ATPase</fullName>
    </submittedName>
</protein>
<evidence type="ECO:0000313" key="2">
    <source>
        <dbReference type="EMBL" id="QOD00442.1"/>
    </source>
</evidence>
<dbReference type="SUPFAM" id="SSF52540">
    <property type="entry name" value="P-loop containing nucleoside triphosphate hydrolases"/>
    <property type="match status" value="1"/>
</dbReference>
<dbReference type="PANTHER" id="PTHR43581:SF4">
    <property type="entry name" value="ATP_GTP PHOSPHATASE"/>
    <property type="match status" value="1"/>
</dbReference>
<organism evidence="2 3">
    <name type="scientific">Pseudomonas putida</name>
    <name type="common">Arthrobacter siderocapsulatus</name>
    <dbReference type="NCBI Taxonomy" id="303"/>
    <lineage>
        <taxon>Bacteria</taxon>
        <taxon>Pseudomonadati</taxon>
        <taxon>Pseudomonadota</taxon>
        <taxon>Gammaproteobacteria</taxon>
        <taxon>Pseudomonadales</taxon>
        <taxon>Pseudomonadaceae</taxon>
        <taxon>Pseudomonas</taxon>
    </lineage>
</organism>
<dbReference type="Pfam" id="PF13304">
    <property type="entry name" value="AAA_21"/>
    <property type="match status" value="1"/>
</dbReference>
<sequence length="576" mass="63050">MARIRRLQIENFRSIQRLDWTPAPGFNCLVGPGDSGKSSILDAIDLCLGARRNAPFGDTDFYRLDVTRPILITATIGDLPDDLINLDSYGDFLRGFDPVNRTLEDEPRFGIETVLTLQLKVESDLEPLWRLYSERAHQQEIERNLAWKDRARISPARIGSYANTNLSWSRNSILNRLTDDRPALGGALAAAARDARNSFGVQAGAQLEQPLQIVTQTAIQLGVPVGAFTQALLDAHSVSIGDGAIALHNEQGIPLRSLGTGSSRLLVAGLQRQAAQAASIALVDEVEFGLEPHRLIRFMDSLGAKNNPEPLQVFLTTHSPVALRELSGHQLFVVRSLANHHEVLQAGVTDDVQSTLRADPEAFLARRVVVCEGASEVGLMRGLDQYWGTLGYPSFLALGGAYVNVNGGSPDRAYQRGSALLSLGYQVLVIIDADKPVTPEVRNAFLAAGGQSATWGQQRALEDELFASLPHHAVDRLITLAIEVRDRDLVDSHIRDRSQNALNLEAIQGFRERGVPYAPPTLTSLGQASRIRNNGWFKSVTTYEFIAKNIIGPELNASHQSLQTTINLIRGWIHAA</sequence>
<proteinExistence type="predicted"/>
<feature type="domain" description="ATPase AAA-type core" evidence="1">
    <location>
        <begin position="26"/>
        <end position="323"/>
    </location>
</feature>
<dbReference type="Gene3D" id="3.40.50.300">
    <property type="entry name" value="P-loop containing nucleotide triphosphate hydrolases"/>
    <property type="match status" value="1"/>
</dbReference>
<dbReference type="Proteomes" id="UP000516786">
    <property type="component" value="Chromosome"/>
</dbReference>
<evidence type="ECO:0000313" key="3">
    <source>
        <dbReference type="Proteomes" id="UP000516786"/>
    </source>
</evidence>
<accession>A0ABD7BL20</accession>
<dbReference type="InterPro" id="IPR027417">
    <property type="entry name" value="P-loop_NTPase"/>
</dbReference>
<gene>
    <name evidence="2" type="ORF">ID616_12465</name>
</gene>
<evidence type="ECO:0000259" key="1">
    <source>
        <dbReference type="Pfam" id="PF13304"/>
    </source>
</evidence>
<dbReference type="PANTHER" id="PTHR43581">
    <property type="entry name" value="ATP/GTP PHOSPHATASE"/>
    <property type="match status" value="1"/>
</dbReference>
<dbReference type="InterPro" id="IPR051396">
    <property type="entry name" value="Bact_Antivir_Def_Nuclease"/>
</dbReference>
<dbReference type="AlphaFoldDB" id="A0ABD7BL20"/>
<dbReference type="InterPro" id="IPR003959">
    <property type="entry name" value="ATPase_AAA_core"/>
</dbReference>
<name>A0ABD7BL20_PSEPU</name>
<reference evidence="2 3" key="1">
    <citation type="submission" date="2020-09" db="EMBL/GenBank/DDBJ databases">
        <title>Co-existence of a novel multidrug-resistance efflux pump with carbapenem resistance gene blaVIM-2 in one megaplasmid in Pseudomonas putida.</title>
        <authorList>
            <person name="Peng K."/>
            <person name="Li R."/>
        </authorList>
    </citation>
    <scope>NUCLEOTIDE SEQUENCE [LARGE SCALE GENOMIC DNA]</scope>
    <source>
        <strain evidence="2 3">ZXPA-20</strain>
    </source>
</reference>